<dbReference type="AlphaFoldDB" id="A0A5C6AI19"/>
<name>A0A5C6AI19_9BACT</name>
<comment type="caution">
    <text evidence="1">The sequence shown here is derived from an EMBL/GenBank/DDBJ whole genome shotgun (WGS) entry which is preliminary data.</text>
</comment>
<dbReference type="EMBL" id="SJPR01000002">
    <property type="protein sequence ID" value="TWT97883.1"/>
    <property type="molecule type" value="Genomic_DNA"/>
</dbReference>
<sequence>MQRWRLSDDLAEDTEVTEMTTLKIDWAFLAIVAIAAPTWAADSGRTAGECFEGVLETDPQITDTEVGQASWSTACGDCPSCCDSASCGDCCSDIHSGCGCCLENCGLFGQGILTYDACSAGCPLPELLLGSIACPTERCFEDFISPMTNPVYFEDPRSVTEIRTIFIQHKVPAAALGGDVQLYAVQIRARLTDRLSLIATKDGYVVSDNPLIDDGWADIDIGLKYALLRDPSEQKLLSAGFTYNAPVGTPRTRMARGDGIFNLFLTGGAEVFDCGHWVSAVGGLLPVDGDANSSFVYWSNHLDYQFRKGWYGLLECNWYHWAADGDNRLGLTGLDGGDLFNLGSGGVDGNDIVTGAFGAKYKPNRTTEIGVAYEVPLTDRRDVLENRLTCDLILRY</sequence>
<protein>
    <submittedName>
        <fullName evidence="1">Uncharacterized protein</fullName>
    </submittedName>
</protein>
<evidence type="ECO:0000313" key="2">
    <source>
        <dbReference type="Proteomes" id="UP000317421"/>
    </source>
</evidence>
<organism evidence="1 2">
    <name type="scientific">Botrimarina colliarenosi</name>
    <dbReference type="NCBI Taxonomy" id="2528001"/>
    <lineage>
        <taxon>Bacteria</taxon>
        <taxon>Pseudomonadati</taxon>
        <taxon>Planctomycetota</taxon>
        <taxon>Planctomycetia</taxon>
        <taxon>Pirellulales</taxon>
        <taxon>Lacipirellulaceae</taxon>
        <taxon>Botrimarina</taxon>
    </lineage>
</organism>
<proteinExistence type="predicted"/>
<reference evidence="1 2" key="1">
    <citation type="submission" date="2019-02" db="EMBL/GenBank/DDBJ databases">
        <title>Deep-cultivation of Planctomycetes and their phenomic and genomic characterization uncovers novel biology.</title>
        <authorList>
            <person name="Wiegand S."/>
            <person name="Jogler M."/>
            <person name="Boedeker C."/>
            <person name="Pinto D."/>
            <person name="Vollmers J."/>
            <person name="Rivas-Marin E."/>
            <person name="Kohn T."/>
            <person name="Peeters S.H."/>
            <person name="Heuer A."/>
            <person name="Rast P."/>
            <person name="Oberbeckmann S."/>
            <person name="Bunk B."/>
            <person name="Jeske O."/>
            <person name="Meyerdierks A."/>
            <person name="Storesund J.E."/>
            <person name="Kallscheuer N."/>
            <person name="Luecker S."/>
            <person name="Lage O.M."/>
            <person name="Pohl T."/>
            <person name="Merkel B.J."/>
            <person name="Hornburger P."/>
            <person name="Mueller R.-W."/>
            <person name="Bruemmer F."/>
            <person name="Labrenz M."/>
            <person name="Spormann A.M."/>
            <person name="Op Den Camp H."/>
            <person name="Overmann J."/>
            <person name="Amann R."/>
            <person name="Jetten M.S.M."/>
            <person name="Mascher T."/>
            <person name="Medema M.H."/>
            <person name="Devos D.P."/>
            <person name="Kaster A.-K."/>
            <person name="Ovreas L."/>
            <person name="Rohde M."/>
            <person name="Galperin M.Y."/>
            <person name="Jogler C."/>
        </authorList>
    </citation>
    <scope>NUCLEOTIDE SEQUENCE [LARGE SCALE GENOMIC DNA]</scope>
    <source>
        <strain evidence="1 2">Pla108</strain>
    </source>
</reference>
<dbReference type="OrthoDB" id="7339425at2"/>
<keyword evidence="2" id="KW-1185">Reference proteome</keyword>
<dbReference type="RefSeq" id="WP_146444777.1">
    <property type="nucleotide sequence ID" value="NZ_SJPR01000002.1"/>
</dbReference>
<gene>
    <name evidence="1" type="ORF">Pla108_20370</name>
</gene>
<dbReference type="Proteomes" id="UP000317421">
    <property type="component" value="Unassembled WGS sequence"/>
</dbReference>
<evidence type="ECO:0000313" key="1">
    <source>
        <dbReference type="EMBL" id="TWT97883.1"/>
    </source>
</evidence>
<accession>A0A5C6AI19</accession>